<evidence type="ECO:0000256" key="2">
    <source>
        <dbReference type="ARBA" id="ARBA00023015"/>
    </source>
</evidence>
<dbReference type="Proteomes" id="UP000272474">
    <property type="component" value="Unassembled WGS sequence"/>
</dbReference>
<organism evidence="8 9">
    <name type="scientific">Streptomyces hoynatensis</name>
    <dbReference type="NCBI Taxonomy" id="1141874"/>
    <lineage>
        <taxon>Bacteria</taxon>
        <taxon>Bacillati</taxon>
        <taxon>Actinomycetota</taxon>
        <taxon>Actinomycetes</taxon>
        <taxon>Kitasatosporales</taxon>
        <taxon>Streptomycetaceae</taxon>
        <taxon>Streptomyces</taxon>
    </lineage>
</organism>
<evidence type="ECO:0000256" key="6">
    <source>
        <dbReference type="SAM" id="MobiDB-lite"/>
    </source>
</evidence>
<keyword evidence="2" id="KW-0805">Transcription regulation</keyword>
<dbReference type="EMBL" id="RBAL01000017">
    <property type="protein sequence ID" value="RKN38611.1"/>
    <property type="molecule type" value="Genomic_DNA"/>
</dbReference>
<evidence type="ECO:0000256" key="1">
    <source>
        <dbReference type="ARBA" id="ARBA00010641"/>
    </source>
</evidence>
<dbReference type="GO" id="GO:0016987">
    <property type="term" value="F:sigma factor activity"/>
    <property type="evidence" value="ECO:0007669"/>
    <property type="project" value="UniProtKB-KW"/>
</dbReference>
<dbReference type="OrthoDB" id="4350410at2"/>
<keyword evidence="3" id="KW-0731">Sigma factor</keyword>
<comment type="similarity">
    <text evidence="1">Belongs to the sigma-70 factor family. ECF subfamily.</text>
</comment>
<dbReference type="SUPFAM" id="SSF88659">
    <property type="entry name" value="Sigma3 and sigma4 domains of RNA polymerase sigma factors"/>
    <property type="match status" value="1"/>
</dbReference>
<keyword evidence="9" id="KW-1185">Reference proteome</keyword>
<accession>A0A3A9YR90</accession>
<proteinExistence type="inferred from homology"/>
<sequence>MDHDLPDGQAPEPAPRRQATPVEAPLDLPLDAEAFYLTHQELYHDWAEAQLGDRHSAEEAVHSAFTRIVARWDELLLCEQTVGQQAWKILRETVEELLKRQQRPAAFIINGAVQQALEATRDQFRVMHSAMGLYAAMAELPPRQFDAIVLRYVLGYSTRRIAWFLDLHERTVDHHIRRGKDTLRERMGLPAETRTNHQTEGQAR</sequence>
<reference evidence="8 9" key="1">
    <citation type="journal article" date="2014" name="Int. J. Syst. Evol. Microbiol.">
        <title>Streptomyces hoynatensis sp. nov., isolated from deep marine sediment.</title>
        <authorList>
            <person name="Veyisoglu A."/>
            <person name="Sahin N."/>
        </authorList>
    </citation>
    <scope>NUCLEOTIDE SEQUENCE [LARGE SCALE GENOMIC DNA]</scope>
    <source>
        <strain evidence="8 9">KCTC 29097</strain>
    </source>
</reference>
<dbReference type="RefSeq" id="WP_120683337.1">
    <property type="nucleotide sequence ID" value="NZ_RBAL01000017.1"/>
</dbReference>
<comment type="caution">
    <text evidence="8">The sequence shown here is derived from an EMBL/GenBank/DDBJ whole genome shotgun (WGS) entry which is preliminary data.</text>
</comment>
<keyword evidence="4" id="KW-0238">DNA-binding</keyword>
<dbReference type="GO" id="GO:0006352">
    <property type="term" value="P:DNA-templated transcription initiation"/>
    <property type="evidence" value="ECO:0007669"/>
    <property type="project" value="InterPro"/>
</dbReference>
<name>A0A3A9YR90_9ACTN</name>
<keyword evidence="5" id="KW-0804">Transcription</keyword>
<dbReference type="GO" id="GO:0003677">
    <property type="term" value="F:DNA binding"/>
    <property type="evidence" value="ECO:0007669"/>
    <property type="project" value="UniProtKB-KW"/>
</dbReference>
<evidence type="ECO:0000256" key="3">
    <source>
        <dbReference type="ARBA" id="ARBA00023082"/>
    </source>
</evidence>
<dbReference type="Pfam" id="PF08281">
    <property type="entry name" value="Sigma70_r4_2"/>
    <property type="match status" value="1"/>
</dbReference>
<dbReference type="InterPro" id="IPR036388">
    <property type="entry name" value="WH-like_DNA-bd_sf"/>
</dbReference>
<dbReference type="InterPro" id="IPR039425">
    <property type="entry name" value="RNA_pol_sigma-70-like"/>
</dbReference>
<dbReference type="PANTHER" id="PTHR43133">
    <property type="entry name" value="RNA POLYMERASE ECF-TYPE SIGMA FACTO"/>
    <property type="match status" value="1"/>
</dbReference>
<dbReference type="InterPro" id="IPR013249">
    <property type="entry name" value="RNA_pol_sigma70_r4_t2"/>
</dbReference>
<dbReference type="Gene3D" id="1.10.10.10">
    <property type="entry name" value="Winged helix-like DNA-binding domain superfamily/Winged helix DNA-binding domain"/>
    <property type="match status" value="1"/>
</dbReference>
<dbReference type="InterPro" id="IPR013324">
    <property type="entry name" value="RNA_pol_sigma_r3/r4-like"/>
</dbReference>
<evidence type="ECO:0000256" key="5">
    <source>
        <dbReference type="ARBA" id="ARBA00023163"/>
    </source>
</evidence>
<dbReference type="InterPro" id="IPR014284">
    <property type="entry name" value="RNA_pol_sigma-70_dom"/>
</dbReference>
<feature type="region of interest" description="Disordered" evidence="6">
    <location>
        <begin position="185"/>
        <end position="204"/>
    </location>
</feature>
<evidence type="ECO:0000313" key="8">
    <source>
        <dbReference type="EMBL" id="RKN38611.1"/>
    </source>
</evidence>
<dbReference type="PANTHER" id="PTHR43133:SF8">
    <property type="entry name" value="RNA POLYMERASE SIGMA FACTOR HI_1459-RELATED"/>
    <property type="match status" value="1"/>
</dbReference>
<evidence type="ECO:0000256" key="4">
    <source>
        <dbReference type="ARBA" id="ARBA00023125"/>
    </source>
</evidence>
<feature type="region of interest" description="Disordered" evidence="6">
    <location>
        <begin position="1"/>
        <end position="23"/>
    </location>
</feature>
<protein>
    <submittedName>
        <fullName evidence="8">Sigma-70 family RNA polymerase sigma factor</fullName>
    </submittedName>
</protein>
<feature type="domain" description="RNA polymerase sigma factor 70 region 4 type 2" evidence="7">
    <location>
        <begin position="133"/>
        <end position="182"/>
    </location>
</feature>
<dbReference type="NCBIfam" id="TIGR02937">
    <property type="entry name" value="sigma70-ECF"/>
    <property type="match status" value="1"/>
</dbReference>
<dbReference type="AlphaFoldDB" id="A0A3A9YR90"/>
<gene>
    <name evidence="8" type="ORF">D7294_23715</name>
</gene>
<evidence type="ECO:0000313" key="9">
    <source>
        <dbReference type="Proteomes" id="UP000272474"/>
    </source>
</evidence>
<evidence type="ECO:0000259" key="7">
    <source>
        <dbReference type="Pfam" id="PF08281"/>
    </source>
</evidence>